<name>A0ABV6BMP5_9FLAO</name>
<keyword evidence="4" id="KW-1185">Reference proteome</keyword>
<protein>
    <submittedName>
        <fullName evidence="3">Ig-like domain-containing protein</fullName>
    </submittedName>
</protein>
<evidence type="ECO:0000256" key="2">
    <source>
        <dbReference type="SAM" id="SignalP"/>
    </source>
</evidence>
<proteinExistence type="predicted"/>
<evidence type="ECO:0000313" key="4">
    <source>
        <dbReference type="Proteomes" id="UP001589734"/>
    </source>
</evidence>
<dbReference type="RefSeq" id="WP_379683938.1">
    <property type="nucleotide sequence ID" value="NZ_JBHLYW010000005.1"/>
</dbReference>
<dbReference type="SUPFAM" id="SSF56988">
    <property type="entry name" value="Anthrax protective antigen"/>
    <property type="match status" value="1"/>
</dbReference>
<dbReference type="NCBIfam" id="NF033708">
    <property type="entry name" value="T9SS_Cterm_ChiA"/>
    <property type="match status" value="1"/>
</dbReference>
<feature type="region of interest" description="Disordered" evidence="1">
    <location>
        <begin position="879"/>
        <end position="900"/>
    </location>
</feature>
<feature type="signal peptide" evidence="2">
    <location>
        <begin position="1"/>
        <end position="17"/>
    </location>
</feature>
<accession>A0ABV6BMP5</accession>
<feature type="compositionally biased region" description="Polar residues" evidence="1">
    <location>
        <begin position="885"/>
        <end position="900"/>
    </location>
</feature>
<evidence type="ECO:0000256" key="1">
    <source>
        <dbReference type="SAM" id="MobiDB-lite"/>
    </source>
</evidence>
<reference evidence="3 4" key="1">
    <citation type="submission" date="2024-09" db="EMBL/GenBank/DDBJ databases">
        <authorList>
            <person name="Sun Q."/>
            <person name="Mori K."/>
        </authorList>
    </citation>
    <scope>NUCLEOTIDE SEQUENCE [LARGE SCALE GENOMIC DNA]</scope>
    <source>
        <strain evidence="3 4">CGMCC 1.12926</strain>
    </source>
</reference>
<dbReference type="Pfam" id="PF17963">
    <property type="entry name" value="Big_9"/>
    <property type="match status" value="2"/>
</dbReference>
<evidence type="ECO:0000313" key="3">
    <source>
        <dbReference type="EMBL" id="MFC0076213.1"/>
    </source>
</evidence>
<keyword evidence="2" id="KW-0732">Signal</keyword>
<gene>
    <name evidence="3" type="ORF">ACFFLS_04140</name>
</gene>
<sequence>MKKTLLLFLLLPILGFAQEISKWNASTASHFTPVVNTNLTPLDITTNGGVNIGYISYNSEATFFQTGNWPVPQQNGTAYDANKYVQFSIQPKAGYKADVTTFTFQCRSGSGKFKVRYSKDATFTTGVFDLITETDNPSDWTTFTRTLSNDLNPVLDNEKVYIRIYSYSTNNTFEIKTGTLNTNIVPVMNGTVTTFDATKIMAIKDFVDTKTNTAINIYPLKNDVKKENVTSLVVSTPPAATEGTVIVNPDRTLTFNPAKDFVGTSTFSYSISNGTETSTATIKVTVSNSIDSNLSIWDGAGNSLSPKTNIYVNDNAPVTATGVNLNYTFYNTDNAFFQTSGWPNPQENGGKESPTKYVEFKISPDSKHKLNIKQFNFTYRGQNQKFLVKYSKSTDFSTGAQVLIPETNTASDWTTLTNNISASVSPVLPGETLYIRFYVYSSNNTFEIKNGNGNLQGPTITGTVEDVFTLTANDDYVSTPTNQAATISILQNDVVGGYPIQSISLTQPVNGTVALNASNQVVFTPSSSFTGSTSFTYTIRNSNSPSDYSSATVFVNGTPPPCTPAGDQTTFGANSWTGYVYKWTGTYPNPATPNTLPISATSTYIGTVTENALFDRNVGTGAVNGVTRNINCETPPTDNFFVRYKMRTTTAAGIYNFTIGADDGVRLYIDGVLVNVAPTNSYTGHGYNSYAAQVTLDARAHDFVLEYFEMGGSARVSFSYGIISTVLGASNPPGTDKWNVYGYTLANLDIPAYSYAGSYVDNNLNIATTAFWNRAASPSSTTGWSGAPVPVDNFTISYKRKGFPCGRYRIVVANCDDNLRIYRNGTLIYTAGGNINNNTAAVNNTTYDLGADSEIEVRLQEDAGDALMNVNFIPSTTPGDAANAPTASATKQPSCADNTGTITVTNPASSTGFTYSIDGTSYTNTTGVFTGLTAGSYNVTVKNTSTGCISPATVIAINPAAGKVWNGSTNTSWNTPSNWTPSGVPTTTDCVEIPNVAVKPILAASTGTYYAYSLTINNQASLTVGSNNTIQVTNAVTVLGNGQLIFENNSSLIQTTNATNSGYITYKRSTQLVKRFDFTYWSTPVIGADNTLHNLSPNTLFDKYYSYDAAGDKWAINNYGTINMAYGIGYIVRAPQSYSTTVPAVYTGSFVGTPNNGPYTIHPISGKWNLIGNPYPSALDAEELIDVNHLAGTDIGALYFWTHNSPPSSANSGNATKNYTSNDYAVYSLAGSIVTTSGAASPSGYIAAGQGFFVQPSGSSILFNNSMRVSGNNTQFFKTSASAKTEKNRVWLNFTNTQGAFKQALIGYVENATNKMDTNYDALTMGSNSYVDFYSINDKDLLTIQARALPFDKADIVPLGYKTTVAGNFTIGIDHTDGLFAEQAVYLEDKTTGVIHDLRTADYTFATAVGTFADRFVLRYTSKTLGTGDFENVEDSVLIAVKDKTVNITSTKENIKDVLIYNIGGQELYSKKKVTATELQITNLQAGEQVLLVKVTLENDHVVTKKIIFR</sequence>
<dbReference type="Gene3D" id="2.60.40.3440">
    <property type="match status" value="2"/>
</dbReference>
<organism evidence="3 4">
    <name type="scientific">Flavobacterium procerum</name>
    <dbReference type="NCBI Taxonomy" id="1455569"/>
    <lineage>
        <taxon>Bacteria</taxon>
        <taxon>Pseudomonadati</taxon>
        <taxon>Bacteroidota</taxon>
        <taxon>Flavobacteriia</taxon>
        <taxon>Flavobacteriales</taxon>
        <taxon>Flavobacteriaceae</taxon>
        <taxon>Flavobacterium</taxon>
    </lineage>
</organism>
<feature type="chain" id="PRO_5046437318" evidence="2">
    <location>
        <begin position="18"/>
        <end position="1510"/>
    </location>
</feature>
<dbReference type="Proteomes" id="UP001589734">
    <property type="component" value="Unassembled WGS sequence"/>
</dbReference>
<dbReference type="EMBL" id="JBHLYW010000005">
    <property type="protein sequence ID" value="MFC0076213.1"/>
    <property type="molecule type" value="Genomic_DNA"/>
</dbReference>
<comment type="caution">
    <text evidence="3">The sequence shown here is derived from an EMBL/GenBank/DDBJ whole genome shotgun (WGS) entry which is preliminary data.</text>
</comment>